<sequence>MAKGKKDKTENTNDGNSQAGDDAVSITDDVRGAEYYHGLIPRMDAEPLLKREGDFLLRKTEHSPGMIVLALSCKTENGVKHFMINQDPSGTFYLEHHHEKSIADLIAWHL</sequence>
<dbReference type="OrthoDB" id="9938362at2759"/>
<organism evidence="4 5">
    <name type="scientific">Teladorsagia circumcincta</name>
    <name type="common">Brown stomach worm</name>
    <name type="synonym">Ostertagia circumcincta</name>
    <dbReference type="NCBI Taxonomy" id="45464"/>
    <lineage>
        <taxon>Eukaryota</taxon>
        <taxon>Metazoa</taxon>
        <taxon>Ecdysozoa</taxon>
        <taxon>Nematoda</taxon>
        <taxon>Chromadorea</taxon>
        <taxon>Rhabditida</taxon>
        <taxon>Rhabditina</taxon>
        <taxon>Rhabditomorpha</taxon>
        <taxon>Strongyloidea</taxon>
        <taxon>Trichostrongylidae</taxon>
        <taxon>Teladorsagia</taxon>
    </lineage>
</organism>
<keyword evidence="5" id="KW-1185">Reference proteome</keyword>
<evidence type="ECO:0000256" key="1">
    <source>
        <dbReference type="PROSITE-ProRule" id="PRU00191"/>
    </source>
</evidence>
<dbReference type="EMBL" id="KZ350579">
    <property type="protein sequence ID" value="PIO63739.1"/>
    <property type="molecule type" value="Genomic_DNA"/>
</dbReference>
<protein>
    <submittedName>
        <fullName evidence="4">SH2 domain protein</fullName>
    </submittedName>
</protein>
<dbReference type="CDD" id="cd10361">
    <property type="entry name" value="SH2_Fps_family"/>
    <property type="match status" value="1"/>
</dbReference>
<dbReference type="SMART" id="SM00252">
    <property type="entry name" value="SH2"/>
    <property type="match status" value="1"/>
</dbReference>
<dbReference type="Pfam" id="PF00017">
    <property type="entry name" value="SH2"/>
    <property type="match status" value="1"/>
</dbReference>
<keyword evidence="1" id="KW-0727">SH2 domain</keyword>
<dbReference type="InterPro" id="IPR035849">
    <property type="entry name" value="Fes/Fps/Fer_SH2"/>
</dbReference>
<proteinExistence type="predicted"/>
<evidence type="ECO:0000313" key="4">
    <source>
        <dbReference type="EMBL" id="PIO63739.1"/>
    </source>
</evidence>
<gene>
    <name evidence="4" type="ORF">TELCIR_14656</name>
</gene>
<evidence type="ECO:0000256" key="2">
    <source>
        <dbReference type="SAM" id="MobiDB-lite"/>
    </source>
</evidence>
<dbReference type="InterPro" id="IPR051853">
    <property type="entry name" value="SH2-Ras-GEF_adapter"/>
</dbReference>
<dbReference type="PROSITE" id="PS50001">
    <property type="entry name" value="SH2"/>
    <property type="match status" value="1"/>
</dbReference>
<dbReference type="PANTHER" id="PTHR14247:SF11">
    <property type="entry name" value="SH2 DOMAIN-CONTAINING PROTEIN 3A"/>
    <property type="match status" value="1"/>
</dbReference>
<dbReference type="Proteomes" id="UP000230423">
    <property type="component" value="Unassembled WGS sequence"/>
</dbReference>
<evidence type="ECO:0000313" key="5">
    <source>
        <dbReference type="Proteomes" id="UP000230423"/>
    </source>
</evidence>
<name>A0A2G9U0F6_TELCI</name>
<dbReference type="InterPro" id="IPR000980">
    <property type="entry name" value="SH2"/>
</dbReference>
<feature type="domain" description="SH2" evidence="3">
    <location>
        <begin position="35"/>
        <end position="110"/>
    </location>
</feature>
<feature type="region of interest" description="Disordered" evidence="2">
    <location>
        <begin position="1"/>
        <end position="26"/>
    </location>
</feature>
<evidence type="ECO:0000259" key="3">
    <source>
        <dbReference type="PROSITE" id="PS50001"/>
    </source>
</evidence>
<reference evidence="4 5" key="1">
    <citation type="submission" date="2015-09" db="EMBL/GenBank/DDBJ databases">
        <title>Draft genome of the parasitic nematode Teladorsagia circumcincta isolate WARC Sus (inbred).</title>
        <authorList>
            <person name="Mitreva M."/>
        </authorList>
    </citation>
    <scope>NUCLEOTIDE SEQUENCE [LARGE SCALE GENOMIC DNA]</scope>
    <source>
        <strain evidence="4 5">S</strain>
    </source>
</reference>
<accession>A0A2G9U0F6</accession>
<dbReference type="PANTHER" id="PTHR14247">
    <property type="entry name" value="BREAST CANCER ANTI-ESTROGEN RESISTANCE PROTEIN 3 HOMOLOG-LIKE PROTEIN"/>
    <property type="match status" value="1"/>
</dbReference>
<dbReference type="InterPro" id="IPR036860">
    <property type="entry name" value="SH2_dom_sf"/>
</dbReference>
<dbReference type="SUPFAM" id="SSF55550">
    <property type="entry name" value="SH2 domain"/>
    <property type="match status" value="1"/>
</dbReference>
<dbReference type="Gene3D" id="3.30.505.10">
    <property type="entry name" value="SH2 domain"/>
    <property type="match status" value="1"/>
</dbReference>
<dbReference type="AlphaFoldDB" id="A0A2G9U0F6"/>